<dbReference type="GO" id="GO:0006260">
    <property type="term" value="P:DNA replication"/>
    <property type="evidence" value="ECO:0007669"/>
    <property type="project" value="UniProtKB-KW"/>
</dbReference>
<comment type="function">
    <text evidence="9">As part of the heterotrimeric replication protein A complex (RPA/RP-A), binds and stabilizes single-stranded DNA intermediates, that form during DNA replication or upon DNA stress. It prevents their reannealing and in parallel, recruits and activates different proteins and complexes involved in DNA metabolism. Thereby, it plays an essential role both in DNA replication and the cellular response to DNA damage.</text>
</comment>
<organism evidence="13 14">
    <name type="scientific">Trypanosoma theileri</name>
    <dbReference type="NCBI Taxonomy" id="67003"/>
    <lineage>
        <taxon>Eukaryota</taxon>
        <taxon>Discoba</taxon>
        <taxon>Euglenozoa</taxon>
        <taxon>Kinetoplastea</taxon>
        <taxon>Metakinetoplastina</taxon>
        <taxon>Trypanosomatida</taxon>
        <taxon>Trypanosomatidae</taxon>
        <taxon>Trypanosoma</taxon>
    </lineage>
</organism>
<keyword evidence="8 9" id="KW-0539">Nucleus</keyword>
<dbReference type="GO" id="GO:0006310">
    <property type="term" value="P:DNA recombination"/>
    <property type="evidence" value="ECO:0007669"/>
    <property type="project" value="InterPro"/>
</dbReference>
<evidence type="ECO:0000256" key="9">
    <source>
        <dbReference type="RuleBase" id="RU364130"/>
    </source>
</evidence>
<dbReference type="RefSeq" id="XP_028881162.1">
    <property type="nucleotide sequence ID" value="XM_029027658.1"/>
</dbReference>
<dbReference type="GeneID" id="39987438"/>
<name>A0A1X0NQV3_9TRYP</name>
<dbReference type="FunFam" id="2.40.50.140:FF:000041">
    <property type="entry name" value="Replication protein A subunit"/>
    <property type="match status" value="1"/>
</dbReference>
<comment type="caution">
    <text evidence="13">The sequence shown here is derived from an EMBL/GenBank/DDBJ whole genome shotgun (WGS) entry which is preliminary data.</text>
</comment>
<dbReference type="InterPro" id="IPR047192">
    <property type="entry name" value="Euk_RPA1_DBD_C"/>
</dbReference>
<comment type="subcellular location">
    <subcellularLocation>
        <location evidence="1 9">Nucleus</location>
    </subcellularLocation>
</comment>
<dbReference type="Pfam" id="PF08646">
    <property type="entry name" value="Rep_fac-A_C"/>
    <property type="match status" value="1"/>
</dbReference>
<evidence type="ECO:0000256" key="6">
    <source>
        <dbReference type="ARBA" id="ARBA00022833"/>
    </source>
</evidence>
<dbReference type="InterPro" id="IPR004365">
    <property type="entry name" value="NA-bd_OB_tRNA"/>
</dbReference>
<evidence type="ECO:0000259" key="12">
    <source>
        <dbReference type="Pfam" id="PF16900"/>
    </source>
</evidence>
<comment type="similarity">
    <text evidence="2 9">Belongs to the replication factor A protein 1 family.</text>
</comment>
<gene>
    <name evidence="13" type="ORF">TM35_000242460</name>
</gene>
<dbReference type="GO" id="GO:0003677">
    <property type="term" value="F:DNA binding"/>
    <property type="evidence" value="ECO:0007669"/>
    <property type="project" value="UniProtKB-KW"/>
</dbReference>
<dbReference type="PANTHER" id="PTHR47165:SF4">
    <property type="entry name" value="OS03G0429900 PROTEIN"/>
    <property type="match status" value="1"/>
</dbReference>
<evidence type="ECO:0000313" key="13">
    <source>
        <dbReference type="EMBL" id="ORC87096.1"/>
    </source>
</evidence>
<dbReference type="InterPro" id="IPR031657">
    <property type="entry name" value="REPA_OB_2"/>
</dbReference>
<dbReference type="InterPro" id="IPR004591">
    <property type="entry name" value="Rfa1"/>
</dbReference>
<dbReference type="Pfam" id="PF16900">
    <property type="entry name" value="REPA_OB_2"/>
    <property type="match status" value="1"/>
</dbReference>
<evidence type="ECO:0000259" key="10">
    <source>
        <dbReference type="Pfam" id="PF01336"/>
    </source>
</evidence>
<dbReference type="Proteomes" id="UP000192257">
    <property type="component" value="Unassembled WGS sequence"/>
</dbReference>
<dbReference type="STRING" id="67003.A0A1X0NQV3"/>
<dbReference type="FunFam" id="2.40.50.140:FF:000064">
    <property type="entry name" value="Replication protein A subunit"/>
    <property type="match status" value="1"/>
</dbReference>
<dbReference type="SUPFAM" id="SSF50249">
    <property type="entry name" value="Nucleic acid-binding proteins"/>
    <property type="match status" value="3"/>
</dbReference>
<dbReference type="GO" id="GO:0005634">
    <property type="term" value="C:nucleus"/>
    <property type="evidence" value="ECO:0007669"/>
    <property type="project" value="UniProtKB-SubCell"/>
</dbReference>
<evidence type="ECO:0000256" key="5">
    <source>
        <dbReference type="ARBA" id="ARBA00022771"/>
    </source>
</evidence>
<dbReference type="InterPro" id="IPR013955">
    <property type="entry name" value="Rep_factor-A_C"/>
</dbReference>
<dbReference type="GO" id="GO:0006281">
    <property type="term" value="P:DNA repair"/>
    <property type="evidence" value="ECO:0007669"/>
    <property type="project" value="InterPro"/>
</dbReference>
<keyword evidence="14" id="KW-1185">Reference proteome</keyword>
<feature type="domain" description="Replication protein A OB" evidence="12">
    <location>
        <begin position="135"/>
        <end position="229"/>
    </location>
</feature>
<feature type="domain" description="OB" evidence="10">
    <location>
        <begin position="23"/>
        <end position="103"/>
    </location>
</feature>
<dbReference type="InterPro" id="IPR012340">
    <property type="entry name" value="NA-bd_OB-fold"/>
</dbReference>
<accession>A0A1X0NQV3</accession>
<evidence type="ECO:0000256" key="2">
    <source>
        <dbReference type="ARBA" id="ARBA00005690"/>
    </source>
</evidence>
<dbReference type="PANTHER" id="PTHR47165">
    <property type="entry name" value="OS03G0429900 PROTEIN"/>
    <property type="match status" value="1"/>
</dbReference>
<dbReference type="CDD" id="cd04474">
    <property type="entry name" value="RPA1_DBD_A"/>
    <property type="match status" value="1"/>
</dbReference>
<dbReference type="VEuPathDB" id="TriTrypDB:TM35_000242460"/>
<evidence type="ECO:0000256" key="7">
    <source>
        <dbReference type="ARBA" id="ARBA00023125"/>
    </source>
</evidence>
<evidence type="ECO:0000256" key="8">
    <source>
        <dbReference type="ARBA" id="ARBA00023242"/>
    </source>
</evidence>
<proteinExistence type="inferred from homology"/>
<keyword evidence="6 9" id="KW-0862">Zinc</keyword>
<keyword evidence="5 9" id="KW-0863">Zinc-finger</keyword>
<dbReference type="NCBIfam" id="TIGR00617">
    <property type="entry name" value="rpa1"/>
    <property type="match status" value="1"/>
</dbReference>
<dbReference type="GO" id="GO:0008270">
    <property type="term" value="F:zinc ion binding"/>
    <property type="evidence" value="ECO:0007669"/>
    <property type="project" value="UniProtKB-KW"/>
</dbReference>
<evidence type="ECO:0000259" key="11">
    <source>
        <dbReference type="Pfam" id="PF08646"/>
    </source>
</evidence>
<dbReference type="AlphaFoldDB" id="A0A1X0NQV3"/>
<sequence>MQHPSKQQIQPIDSLTPFLGGKWWIRARVTDKSDVRTWNKPTSQGKLFSFTLIDESTSIRATVFNDAVDLFDPLLVNGQVYYFSGGQVKNANRKFSNVNNDYELTFDSSSQISLARDTGSASIPQQRYNFVPIAILKQREVGSLVDILAVVLDVSEISSITQRSTGRELVKRTLRMGDNTAAVEVTLWNEQAREWTAAAGTVLAMRQMKVGSYDGVTLSTTFQSTIDVNPALDHVKKLAEWYISTGGRDITSLSSLGNAAGANGMAGGAGGETYRGRKYFDDIAAEGLGRSEKPDFIDVRCMPVYVKQDAQWYDACPQCNKKVTLEGAQGDRYRCEKCDQQVVPTQRYLVSFQATDNVSQMWVTLFNEAGVDFFGMTAPELKKQHEADPTFLTQLLQLRMNRPMLMRMRVKEENTSNFSGAAVGAETDRVRLTVMRLTEFMPLDTVSEEKRQAMAAQLKVECEDMIKCIEAYS</sequence>
<feature type="domain" description="Replication factor A C-terminal" evidence="11">
    <location>
        <begin position="296"/>
        <end position="450"/>
    </location>
</feature>
<dbReference type="CDD" id="cd04476">
    <property type="entry name" value="RPA1_DBD_C"/>
    <property type="match status" value="1"/>
</dbReference>
<dbReference type="Pfam" id="PF01336">
    <property type="entry name" value="tRNA_anti-codon"/>
    <property type="match status" value="1"/>
</dbReference>
<dbReference type="EMBL" id="NBCO01000024">
    <property type="protein sequence ID" value="ORC87096.1"/>
    <property type="molecule type" value="Genomic_DNA"/>
</dbReference>
<dbReference type="CDD" id="cd04475">
    <property type="entry name" value="RPA1_DBD_B"/>
    <property type="match status" value="1"/>
</dbReference>
<dbReference type="OrthoDB" id="1751331at2759"/>
<evidence type="ECO:0000256" key="4">
    <source>
        <dbReference type="ARBA" id="ARBA00022723"/>
    </source>
</evidence>
<keyword evidence="4 9" id="KW-0479">Metal-binding</keyword>
<keyword evidence="3 9" id="KW-0235">DNA replication</keyword>
<reference evidence="13 14" key="1">
    <citation type="submission" date="2017-03" db="EMBL/GenBank/DDBJ databases">
        <title>An alternative strategy for trypanosome survival in the mammalian bloodstream revealed through genome and transcriptome analysis of the ubiquitous bovine parasite Trypanosoma (Megatrypanum) theileri.</title>
        <authorList>
            <person name="Kelly S."/>
            <person name="Ivens A."/>
            <person name="Mott A."/>
            <person name="O'Neill E."/>
            <person name="Emms D."/>
            <person name="Macleod O."/>
            <person name="Voorheis P."/>
            <person name="Matthews J."/>
            <person name="Matthews K."/>
            <person name="Carrington M."/>
        </authorList>
    </citation>
    <scope>NUCLEOTIDE SEQUENCE [LARGE SCALE GENOMIC DNA]</scope>
    <source>
        <strain evidence="13">Edinburgh</strain>
    </source>
</reference>
<dbReference type="Gene3D" id="2.40.50.140">
    <property type="entry name" value="Nucleic acid-binding proteins"/>
    <property type="match status" value="3"/>
</dbReference>
<evidence type="ECO:0000313" key="14">
    <source>
        <dbReference type="Proteomes" id="UP000192257"/>
    </source>
</evidence>
<keyword evidence="7 9" id="KW-0238">DNA-binding</keyword>
<comment type="subunit">
    <text evidence="9">Component of the heterotrimeric canonical replication protein A complex (RPA).</text>
</comment>
<protein>
    <recommendedName>
        <fullName evidence="9">Replication protein A subunit</fullName>
    </recommendedName>
</protein>
<evidence type="ECO:0000256" key="3">
    <source>
        <dbReference type="ARBA" id="ARBA00022705"/>
    </source>
</evidence>
<evidence type="ECO:0000256" key="1">
    <source>
        <dbReference type="ARBA" id="ARBA00004123"/>
    </source>
</evidence>